<evidence type="ECO:0000313" key="7">
    <source>
        <dbReference type="Proteomes" id="UP001055712"/>
    </source>
</evidence>
<keyword evidence="3" id="KW-0645">Protease</keyword>
<dbReference type="InterPro" id="IPR009003">
    <property type="entry name" value="Peptidase_S1_PA"/>
</dbReference>
<keyword evidence="3" id="KW-0720">Serine protease</keyword>
<dbReference type="PANTHER" id="PTHR24276:SF96">
    <property type="entry name" value="PEPTIDASE S1 DOMAIN-CONTAINING PROTEIN"/>
    <property type="match status" value="1"/>
</dbReference>
<dbReference type="Pfam" id="PF00089">
    <property type="entry name" value="Trypsin"/>
    <property type="match status" value="1"/>
</dbReference>
<proteinExistence type="inferred from homology"/>
<keyword evidence="3" id="KW-0378">Hydrolase</keyword>
<evidence type="ECO:0000256" key="4">
    <source>
        <dbReference type="SAM" id="SignalP"/>
    </source>
</evidence>
<evidence type="ECO:0000256" key="1">
    <source>
        <dbReference type="ARBA" id="ARBA00007664"/>
    </source>
</evidence>
<dbReference type="GO" id="GO:0004252">
    <property type="term" value="F:serine-type endopeptidase activity"/>
    <property type="evidence" value="ECO:0007669"/>
    <property type="project" value="InterPro"/>
</dbReference>
<dbReference type="InterPro" id="IPR001254">
    <property type="entry name" value="Trypsin_dom"/>
</dbReference>
<keyword evidence="7" id="KW-1185">Reference proteome</keyword>
<gene>
    <name evidence="6" type="ORF">D9Q98_007196</name>
</gene>
<dbReference type="AlphaFoldDB" id="A0A9D4YUR0"/>
<protein>
    <recommendedName>
        <fullName evidence="5">Peptidase S1 domain-containing protein</fullName>
    </recommendedName>
</protein>
<dbReference type="PRINTS" id="PR00722">
    <property type="entry name" value="CHYMOTRYPSIN"/>
</dbReference>
<dbReference type="Gene3D" id="2.40.10.10">
    <property type="entry name" value="Trypsin-like serine proteases"/>
    <property type="match status" value="1"/>
</dbReference>
<dbReference type="PROSITE" id="PS00134">
    <property type="entry name" value="TRYPSIN_HIS"/>
    <property type="match status" value="1"/>
</dbReference>
<dbReference type="CDD" id="cd00190">
    <property type="entry name" value="Tryp_SPc"/>
    <property type="match status" value="1"/>
</dbReference>
<dbReference type="OrthoDB" id="6261922at2759"/>
<evidence type="ECO:0000313" key="6">
    <source>
        <dbReference type="EMBL" id="KAI3427263.1"/>
    </source>
</evidence>
<evidence type="ECO:0000259" key="5">
    <source>
        <dbReference type="PROSITE" id="PS50240"/>
    </source>
</evidence>
<name>A0A9D4YUR0_CHLVU</name>
<dbReference type="InterPro" id="IPR050430">
    <property type="entry name" value="Peptidase_S1"/>
</dbReference>
<dbReference type="PROSITE" id="PS51257">
    <property type="entry name" value="PROKAR_LIPOPROTEIN"/>
    <property type="match status" value="1"/>
</dbReference>
<organism evidence="6 7">
    <name type="scientific">Chlorella vulgaris</name>
    <name type="common">Green alga</name>
    <dbReference type="NCBI Taxonomy" id="3077"/>
    <lineage>
        <taxon>Eukaryota</taxon>
        <taxon>Viridiplantae</taxon>
        <taxon>Chlorophyta</taxon>
        <taxon>core chlorophytes</taxon>
        <taxon>Trebouxiophyceae</taxon>
        <taxon>Chlorellales</taxon>
        <taxon>Chlorellaceae</taxon>
        <taxon>Chlorella clade</taxon>
        <taxon>Chlorella</taxon>
    </lineage>
</organism>
<evidence type="ECO:0000256" key="3">
    <source>
        <dbReference type="RuleBase" id="RU363034"/>
    </source>
</evidence>
<reference evidence="6" key="1">
    <citation type="journal article" date="2019" name="Plant J.">
        <title>Chlorella vulgaris genome assembly and annotation reveals the molecular basis for metabolic acclimation to high light conditions.</title>
        <authorList>
            <person name="Cecchin M."/>
            <person name="Marcolungo L."/>
            <person name="Rossato M."/>
            <person name="Girolomoni L."/>
            <person name="Cosentino E."/>
            <person name="Cuine S."/>
            <person name="Li-Beisson Y."/>
            <person name="Delledonne M."/>
            <person name="Ballottari M."/>
        </authorList>
    </citation>
    <scope>NUCLEOTIDE SEQUENCE</scope>
    <source>
        <strain evidence="6">211/11P</strain>
    </source>
</reference>
<reference evidence="6" key="2">
    <citation type="submission" date="2020-11" db="EMBL/GenBank/DDBJ databases">
        <authorList>
            <person name="Cecchin M."/>
            <person name="Marcolungo L."/>
            <person name="Rossato M."/>
            <person name="Girolomoni L."/>
            <person name="Cosentino E."/>
            <person name="Cuine S."/>
            <person name="Li-Beisson Y."/>
            <person name="Delledonne M."/>
            <person name="Ballottari M."/>
        </authorList>
    </citation>
    <scope>NUCLEOTIDE SEQUENCE</scope>
    <source>
        <strain evidence="6">211/11P</strain>
        <tissue evidence="6">Whole cell</tissue>
    </source>
</reference>
<dbReference type="GO" id="GO:0006508">
    <property type="term" value="P:proteolysis"/>
    <property type="evidence" value="ECO:0007669"/>
    <property type="project" value="UniProtKB-KW"/>
</dbReference>
<dbReference type="SMART" id="SM00020">
    <property type="entry name" value="Tryp_SPc"/>
    <property type="match status" value="1"/>
</dbReference>
<sequence>MARATSQLALFLLLTACAAAFATGTGRRLLDDDTVQSAIANGQDAPRNRYKWFVSIRLASDPEIPLCGGSFIHPNVVLTAAHCVVGRFGNIEPTPFIVRIGDYSFNATAVPDNGYQQRLVSKIVRHPDLVYQRKATINKLNNDVALMYFSKPSNLPLVQMAPRRAKAEWTNPIPDNSPVALIGLGYTNYNRLRDPTVLQQVLDLKLLPLKQCQEEVGDAYAGNTFNNNSMICAKRVKGPGGQCSGDSGGPLFVRGKTAAQDVVVGLVSWSNKDVDRPCTTLPGVLTDVSVVRPWIDAALRALTVPLTGSVQGDSQVRGFNGMRFQAKYPANDWVDVLHARDGFAYNAYLVSWRTSSAAAERSTVIKRVTFRWADRIRISLTNVGNRMEVELNGKRVLPGTLTPLKRGSLQFDVATRGTGPQVTIVQPRLRILVTQPYLQYTSTVAGWLDTWVTLTAPPTAPLGGVLARTLPEVLAS</sequence>
<dbReference type="PROSITE" id="PS50240">
    <property type="entry name" value="TRYPSIN_DOM"/>
    <property type="match status" value="1"/>
</dbReference>
<evidence type="ECO:0000256" key="2">
    <source>
        <dbReference type="ARBA" id="ARBA00023157"/>
    </source>
</evidence>
<keyword evidence="4" id="KW-0732">Signal</keyword>
<dbReference type="InterPro" id="IPR033116">
    <property type="entry name" value="TRYPSIN_SER"/>
</dbReference>
<dbReference type="Proteomes" id="UP001055712">
    <property type="component" value="Unassembled WGS sequence"/>
</dbReference>
<comment type="similarity">
    <text evidence="1">Belongs to the peptidase S1 family.</text>
</comment>
<dbReference type="PROSITE" id="PS00135">
    <property type="entry name" value="TRYPSIN_SER"/>
    <property type="match status" value="1"/>
</dbReference>
<feature type="signal peptide" evidence="4">
    <location>
        <begin position="1"/>
        <end position="20"/>
    </location>
</feature>
<dbReference type="PANTHER" id="PTHR24276">
    <property type="entry name" value="POLYSERASE-RELATED"/>
    <property type="match status" value="1"/>
</dbReference>
<dbReference type="InterPro" id="IPR018114">
    <property type="entry name" value="TRYPSIN_HIS"/>
</dbReference>
<dbReference type="EMBL" id="SIDB01000010">
    <property type="protein sequence ID" value="KAI3427263.1"/>
    <property type="molecule type" value="Genomic_DNA"/>
</dbReference>
<feature type="domain" description="Peptidase S1" evidence="5">
    <location>
        <begin position="39"/>
        <end position="300"/>
    </location>
</feature>
<feature type="chain" id="PRO_5038492422" description="Peptidase S1 domain-containing protein" evidence="4">
    <location>
        <begin position="21"/>
        <end position="476"/>
    </location>
</feature>
<dbReference type="InterPro" id="IPR001314">
    <property type="entry name" value="Peptidase_S1A"/>
</dbReference>
<keyword evidence="2" id="KW-1015">Disulfide bond</keyword>
<dbReference type="InterPro" id="IPR043504">
    <property type="entry name" value="Peptidase_S1_PA_chymotrypsin"/>
</dbReference>
<comment type="caution">
    <text evidence="6">The sequence shown here is derived from an EMBL/GenBank/DDBJ whole genome shotgun (WGS) entry which is preliminary data.</text>
</comment>
<dbReference type="SUPFAM" id="SSF50494">
    <property type="entry name" value="Trypsin-like serine proteases"/>
    <property type="match status" value="1"/>
</dbReference>
<accession>A0A9D4YUR0</accession>